<dbReference type="Pfam" id="PF21303">
    <property type="entry name" value="TetR_C_39"/>
    <property type="match status" value="1"/>
</dbReference>
<dbReference type="EMBL" id="BARW01008265">
    <property type="protein sequence ID" value="GAI82472.1"/>
    <property type="molecule type" value="Genomic_DNA"/>
</dbReference>
<dbReference type="SUPFAM" id="SSF46689">
    <property type="entry name" value="Homeodomain-like"/>
    <property type="match status" value="1"/>
</dbReference>
<organism evidence="3">
    <name type="scientific">marine sediment metagenome</name>
    <dbReference type="NCBI Taxonomy" id="412755"/>
    <lineage>
        <taxon>unclassified sequences</taxon>
        <taxon>metagenomes</taxon>
        <taxon>ecological metagenomes</taxon>
    </lineage>
</organism>
<dbReference type="GO" id="GO:0003677">
    <property type="term" value="F:DNA binding"/>
    <property type="evidence" value="ECO:0007669"/>
    <property type="project" value="UniProtKB-KW"/>
</dbReference>
<dbReference type="InterPro" id="IPR049149">
    <property type="entry name" value="TetR/AcrR_C"/>
</dbReference>
<proteinExistence type="predicted"/>
<accession>X1RP41</accession>
<comment type="caution">
    <text evidence="3">The sequence shown here is derived from an EMBL/GenBank/DDBJ whole genome shotgun (WGS) entry which is preliminary data.</text>
</comment>
<sequence>MAREIKRPEIRKNEIIDAAQKFFFQKGYEQTSIQDIIDALGIAKGTFYHYFFSKIDLLDQLIDRTTSEICSSLKPILNMDMNAIEKFNKFFQALTVVSMQNIDVFLVTFKVMFRDENTIIRVKMYRRMVDKNTPLFSSIIEQGIKEGVFNNPYPNDAAELLMQIGANLDETIGRLILHENETLKHLAKIMVQKIKLYLDAMERILGAPKDSLRVYILDDYEEMAKMFYKKLRDKEDV</sequence>
<dbReference type="Pfam" id="PF00440">
    <property type="entry name" value="TetR_N"/>
    <property type="match status" value="1"/>
</dbReference>
<dbReference type="PROSITE" id="PS50977">
    <property type="entry name" value="HTH_TETR_2"/>
    <property type="match status" value="1"/>
</dbReference>
<evidence type="ECO:0000313" key="3">
    <source>
        <dbReference type="EMBL" id="GAI82472.1"/>
    </source>
</evidence>
<dbReference type="PANTHER" id="PTHR43479:SF11">
    <property type="entry name" value="ACREF_ENVCD OPERON REPRESSOR-RELATED"/>
    <property type="match status" value="1"/>
</dbReference>
<dbReference type="PROSITE" id="PS01081">
    <property type="entry name" value="HTH_TETR_1"/>
    <property type="match status" value="1"/>
</dbReference>
<dbReference type="InterPro" id="IPR009057">
    <property type="entry name" value="Homeodomain-like_sf"/>
</dbReference>
<evidence type="ECO:0000256" key="1">
    <source>
        <dbReference type="ARBA" id="ARBA00023125"/>
    </source>
</evidence>
<keyword evidence="1" id="KW-0238">DNA-binding</keyword>
<protein>
    <recommendedName>
        <fullName evidence="2">HTH tetR-type domain-containing protein</fullName>
    </recommendedName>
</protein>
<evidence type="ECO:0000259" key="2">
    <source>
        <dbReference type="PROSITE" id="PS50977"/>
    </source>
</evidence>
<dbReference type="InterPro" id="IPR023772">
    <property type="entry name" value="DNA-bd_HTH_TetR-type_CS"/>
</dbReference>
<gene>
    <name evidence="3" type="ORF">S12H4_16999</name>
</gene>
<name>X1RP41_9ZZZZ</name>
<feature type="domain" description="HTH tetR-type" evidence="2">
    <location>
        <begin position="9"/>
        <end position="69"/>
    </location>
</feature>
<dbReference type="AlphaFoldDB" id="X1RP41"/>
<dbReference type="InterPro" id="IPR050624">
    <property type="entry name" value="HTH-type_Tx_Regulator"/>
</dbReference>
<dbReference type="InterPro" id="IPR001647">
    <property type="entry name" value="HTH_TetR"/>
</dbReference>
<dbReference type="Gene3D" id="1.10.357.10">
    <property type="entry name" value="Tetracycline Repressor, domain 2"/>
    <property type="match status" value="1"/>
</dbReference>
<dbReference type="PRINTS" id="PR00455">
    <property type="entry name" value="HTHTETR"/>
</dbReference>
<dbReference type="PANTHER" id="PTHR43479">
    <property type="entry name" value="ACREF/ENVCD OPERON REPRESSOR-RELATED"/>
    <property type="match status" value="1"/>
</dbReference>
<reference evidence="3" key="1">
    <citation type="journal article" date="2014" name="Front. Microbiol.">
        <title>High frequency of phylogenetically diverse reductive dehalogenase-homologous genes in deep subseafloor sedimentary metagenomes.</title>
        <authorList>
            <person name="Kawai M."/>
            <person name="Futagami T."/>
            <person name="Toyoda A."/>
            <person name="Takaki Y."/>
            <person name="Nishi S."/>
            <person name="Hori S."/>
            <person name="Arai W."/>
            <person name="Tsubouchi T."/>
            <person name="Morono Y."/>
            <person name="Uchiyama I."/>
            <person name="Ito T."/>
            <person name="Fujiyama A."/>
            <person name="Inagaki F."/>
            <person name="Takami H."/>
        </authorList>
    </citation>
    <scope>NUCLEOTIDE SEQUENCE</scope>
    <source>
        <strain evidence="3">Expedition CK06-06</strain>
    </source>
</reference>